<dbReference type="KEGG" id="tpla:ElP_56730"/>
<organism evidence="1 2">
    <name type="scientific">Tautonia plasticadhaerens</name>
    <dbReference type="NCBI Taxonomy" id="2527974"/>
    <lineage>
        <taxon>Bacteria</taxon>
        <taxon>Pseudomonadati</taxon>
        <taxon>Planctomycetota</taxon>
        <taxon>Planctomycetia</taxon>
        <taxon>Isosphaerales</taxon>
        <taxon>Isosphaeraceae</taxon>
        <taxon>Tautonia</taxon>
    </lineage>
</organism>
<reference evidence="1 2" key="1">
    <citation type="submission" date="2019-02" db="EMBL/GenBank/DDBJ databases">
        <title>Deep-cultivation of Planctomycetes and their phenomic and genomic characterization uncovers novel biology.</title>
        <authorList>
            <person name="Wiegand S."/>
            <person name="Jogler M."/>
            <person name="Boedeker C."/>
            <person name="Pinto D."/>
            <person name="Vollmers J."/>
            <person name="Rivas-Marin E."/>
            <person name="Kohn T."/>
            <person name="Peeters S.H."/>
            <person name="Heuer A."/>
            <person name="Rast P."/>
            <person name="Oberbeckmann S."/>
            <person name="Bunk B."/>
            <person name="Jeske O."/>
            <person name="Meyerdierks A."/>
            <person name="Storesund J.E."/>
            <person name="Kallscheuer N."/>
            <person name="Luecker S."/>
            <person name="Lage O.M."/>
            <person name="Pohl T."/>
            <person name="Merkel B.J."/>
            <person name="Hornburger P."/>
            <person name="Mueller R.-W."/>
            <person name="Bruemmer F."/>
            <person name="Labrenz M."/>
            <person name="Spormann A.M."/>
            <person name="Op den Camp H."/>
            <person name="Overmann J."/>
            <person name="Amann R."/>
            <person name="Jetten M.S.M."/>
            <person name="Mascher T."/>
            <person name="Medema M.H."/>
            <person name="Devos D.P."/>
            <person name="Kaster A.-K."/>
            <person name="Ovreas L."/>
            <person name="Rohde M."/>
            <person name="Galperin M.Y."/>
            <person name="Jogler C."/>
        </authorList>
    </citation>
    <scope>NUCLEOTIDE SEQUENCE [LARGE SCALE GENOMIC DNA]</scope>
    <source>
        <strain evidence="1 2">ElP</strain>
    </source>
</reference>
<protein>
    <submittedName>
        <fullName evidence="1">Uncharacterized protein</fullName>
    </submittedName>
</protein>
<evidence type="ECO:0000313" key="1">
    <source>
        <dbReference type="EMBL" id="QDV37728.1"/>
    </source>
</evidence>
<name>A0A518HA52_9BACT</name>
<dbReference type="EMBL" id="CP036426">
    <property type="protein sequence ID" value="QDV37728.1"/>
    <property type="molecule type" value="Genomic_DNA"/>
</dbReference>
<dbReference type="RefSeq" id="WP_145275740.1">
    <property type="nucleotide sequence ID" value="NZ_CP036426.1"/>
</dbReference>
<evidence type="ECO:0000313" key="2">
    <source>
        <dbReference type="Proteomes" id="UP000317835"/>
    </source>
</evidence>
<accession>A0A518HA52</accession>
<dbReference type="Proteomes" id="UP000317835">
    <property type="component" value="Chromosome"/>
</dbReference>
<dbReference type="AlphaFoldDB" id="A0A518HA52"/>
<sequence length="98" mass="10663">MRFRLTFITGFSLLLMAAGLYLSFAGVNGDVARLARYLLTTLGIVGWFIGNRLGELDERVAELERLVTAQQHRVIDAECRTAVGSAVPPQTAPLSEAV</sequence>
<proteinExistence type="predicted"/>
<gene>
    <name evidence="1" type="ORF">ElP_56730</name>
</gene>
<keyword evidence="2" id="KW-1185">Reference proteome</keyword>